<protein>
    <submittedName>
        <fullName evidence="3">Ribosome biogenesis regulatory protein</fullName>
    </submittedName>
</protein>
<gene>
    <name evidence="1" type="ORF">EVEC_LOCUS1845</name>
</gene>
<organism evidence="3">
    <name type="scientific">Enterobius vermicularis</name>
    <name type="common">Human pinworm</name>
    <dbReference type="NCBI Taxonomy" id="51028"/>
    <lineage>
        <taxon>Eukaryota</taxon>
        <taxon>Metazoa</taxon>
        <taxon>Ecdysozoa</taxon>
        <taxon>Nematoda</taxon>
        <taxon>Chromadorea</taxon>
        <taxon>Rhabditida</taxon>
        <taxon>Spirurina</taxon>
        <taxon>Oxyuridomorpha</taxon>
        <taxon>Oxyuroidea</taxon>
        <taxon>Oxyuridae</taxon>
        <taxon>Enterobius</taxon>
    </lineage>
</organism>
<sequence length="313" mass="35629">MDLFEEESFPYDDLVQFRWERKGTDKKDENDLVQKLPEYVTPCIIVSNDGVKKGDESSWNGPLQLVVGDTSKRGWKKYSGTAKVKENKEETAWRQEGQAKVKTVKKPEVLQAVPEVPKVSKEKSFKKYAYNYLPSTSTARPSTTGAKWLDNWITSTPAPVQKYWRNLISKYEDDQSLLKIEANEGNHIFDEDTKNSVSSAPSRGSQVTNVLPKPVTVKWRFVSPLLSRIHIFNTNPVYPQTLNKQPPISKRWYAEAISPIETLMLSRLVFAEMKTMVGLVRQAKLDSHGQEVTTRFDENTSLTPLQDSLGKIS</sequence>
<keyword evidence="2" id="KW-1185">Reference proteome</keyword>
<evidence type="ECO:0000313" key="3">
    <source>
        <dbReference type="WBParaSite" id="EVEC_0000213701-mRNA-1"/>
    </source>
</evidence>
<proteinExistence type="predicted"/>
<dbReference type="EMBL" id="UXUI01007273">
    <property type="protein sequence ID" value="VDD86702.1"/>
    <property type="molecule type" value="Genomic_DNA"/>
</dbReference>
<reference evidence="1 2" key="2">
    <citation type="submission" date="2018-10" db="EMBL/GenBank/DDBJ databases">
        <authorList>
            <consortium name="Pathogen Informatics"/>
        </authorList>
    </citation>
    <scope>NUCLEOTIDE SEQUENCE [LARGE SCALE GENOMIC DNA]</scope>
</reference>
<evidence type="ECO:0000313" key="1">
    <source>
        <dbReference type="EMBL" id="VDD86702.1"/>
    </source>
</evidence>
<dbReference type="WBParaSite" id="EVEC_0000213701-mRNA-1">
    <property type="protein sequence ID" value="EVEC_0000213701-mRNA-1"/>
    <property type="gene ID" value="EVEC_0000213701"/>
</dbReference>
<evidence type="ECO:0000313" key="2">
    <source>
        <dbReference type="Proteomes" id="UP000274131"/>
    </source>
</evidence>
<reference evidence="3" key="1">
    <citation type="submission" date="2017-02" db="UniProtKB">
        <authorList>
            <consortium name="WormBaseParasite"/>
        </authorList>
    </citation>
    <scope>IDENTIFICATION</scope>
</reference>
<dbReference type="Proteomes" id="UP000274131">
    <property type="component" value="Unassembled WGS sequence"/>
</dbReference>
<dbReference type="AlphaFoldDB" id="A0A0N4UX85"/>
<accession>A0A0N4UX85</accession>
<name>A0A0N4UX85_ENTVE</name>